<dbReference type="InterPro" id="IPR052175">
    <property type="entry name" value="ComplexI-like_HydComp"/>
</dbReference>
<dbReference type="InterPro" id="IPR001750">
    <property type="entry name" value="ND/Mrp_TM"/>
</dbReference>
<feature type="domain" description="NADH:quinone oxidoreductase/Mrp antiporter transmembrane" evidence="9">
    <location>
        <begin position="129"/>
        <end position="420"/>
    </location>
</feature>
<keyword evidence="6 8" id="KW-0472">Membrane</keyword>
<accession>A0A350HB17</accession>
<protein>
    <recommendedName>
        <fullName evidence="9">NADH:quinone oxidoreductase/Mrp antiporter transmembrane domain-containing protein</fullName>
    </recommendedName>
</protein>
<dbReference type="GO" id="GO:0008137">
    <property type="term" value="F:NADH dehydrogenase (ubiquinone) activity"/>
    <property type="evidence" value="ECO:0007669"/>
    <property type="project" value="InterPro"/>
</dbReference>
<gene>
    <name evidence="10" type="ORF">DCW38_06090</name>
</gene>
<feature type="transmembrane region" description="Helical" evidence="8">
    <location>
        <begin position="340"/>
        <end position="359"/>
    </location>
</feature>
<evidence type="ECO:0000256" key="2">
    <source>
        <dbReference type="ARBA" id="ARBA00022475"/>
    </source>
</evidence>
<dbReference type="Proteomes" id="UP000264062">
    <property type="component" value="Unassembled WGS sequence"/>
</dbReference>
<dbReference type="PANTHER" id="PTHR42682">
    <property type="entry name" value="HYDROGENASE-4 COMPONENT F"/>
    <property type="match status" value="1"/>
</dbReference>
<evidence type="ECO:0000313" key="11">
    <source>
        <dbReference type="Proteomes" id="UP000264062"/>
    </source>
</evidence>
<dbReference type="InterPro" id="IPR003918">
    <property type="entry name" value="NADH_UbQ_OxRdtase"/>
</dbReference>
<dbReference type="GO" id="GO:0042773">
    <property type="term" value="P:ATP synthesis coupled electron transport"/>
    <property type="evidence" value="ECO:0007669"/>
    <property type="project" value="InterPro"/>
</dbReference>
<evidence type="ECO:0000256" key="5">
    <source>
        <dbReference type="ARBA" id="ARBA00023002"/>
    </source>
</evidence>
<comment type="subcellular location">
    <subcellularLocation>
        <location evidence="1">Cell membrane</location>
        <topology evidence="1">Multi-pass membrane protein</topology>
    </subcellularLocation>
    <subcellularLocation>
        <location evidence="7">Membrane</location>
        <topology evidence="7">Multi-pass membrane protein</topology>
    </subcellularLocation>
</comment>
<evidence type="ECO:0000256" key="8">
    <source>
        <dbReference type="SAM" id="Phobius"/>
    </source>
</evidence>
<evidence type="ECO:0000256" key="4">
    <source>
        <dbReference type="ARBA" id="ARBA00022989"/>
    </source>
</evidence>
<feature type="transmembrane region" description="Helical" evidence="8">
    <location>
        <begin position="28"/>
        <end position="55"/>
    </location>
</feature>
<feature type="transmembrane region" description="Helical" evidence="8">
    <location>
        <begin position="468"/>
        <end position="486"/>
    </location>
</feature>
<dbReference type="PRINTS" id="PR01437">
    <property type="entry name" value="NUOXDRDTASE4"/>
</dbReference>
<sequence length="658" mass="74302">MKLYFLSLFVIFIGTFINLFIKNERKTFVSLITMLVSSAVGMIPALNILFSGAVSEIRLSAGYPIGDIVLRMDPLSAFFLVLIYLGSIVSSIYAVDYLKKYSDNPQFSLVSFSFNLLILSMLLLVTMQNIFAFLMVWEAMSLTSFLSILLEGEKRETRRAALEYFVYMDISFVMILTGFLIMSDAMKTTEIMRFAEYFQSNSKYSSLVFILLFFGFAVKAGFVPFHNWLPKAHPASPSHVSGFMSGVMLKMGIYGIMRFSFFLDKPALSEVLTVLFVSYITALLGILYAIFEKDIKKLLAFSSIENIGIIGIGIGLFLLGKRYDNQLISLLGISGALMHSFNHSVFKPLLFFGAGSIYLKTHTRNIEKLGGILKYLPLTSYMFIAGSIAISGLPLLSGFMSELLLYFSAIEGVRSSLIQITAVSIVTIAVLAFIGTMALLCFTKVIGIMLLGARRSKEDPQMKDDMKYSLLSMIILTVIIIFVGFFPQYSILLIKQTVLHSSSSFSLSLFDSIRESLEKVSFVSFIFILIFIGIFTLRQIFQKNRKKIVEKVWDCGYQRGSARMEYTGASYVEPLKNITSVLIVEKKTDIDIKEYFPHAKDIEGSREDFFEKYMINPSVKFLKRVFDMFSGIQRGSTQQYILMGMVFLIISLLILIWK</sequence>
<keyword evidence="3 7" id="KW-0812">Transmembrane</keyword>
<feature type="transmembrane region" description="Helical" evidence="8">
    <location>
        <begin position="640"/>
        <end position="657"/>
    </location>
</feature>
<feature type="transmembrane region" description="Helical" evidence="8">
    <location>
        <begin position="6"/>
        <end position="21"/>
    </location>
</feature>
<reference evidence="10 11" key="1">
    <citation type="journal article" date="2018" name="Nat. Biotechnol.">
        <title>A standardized bacterial taxonomy based on genome phylogeny substantially revises the tree of life.</title>
        <authorList>
            <person name="Parks D.H."/>
            <person name="Chuvochina M."/>
            <person name="Waite D.W."/>
            <person name="Rinke C."/>
            <person name="Skarshewski A."/>
            <person name="Chaumeil P.A."/>
            <person name="Hugenholtz P."/>
        </authorList>
    </citation>
    <scope>NUCLEOTIDE SEQUENCE [LARGE SCALE GENOMIC DNA]</scope>
    <source>
        <strain evidence="10">UBA9956</strain>
    </source>
</reference>
<feature type="transmembrane region" description="Helical" evidence="8">
    <location>
        <begin position="271"/>
        <end position="291"/>
    </location>
</feature>
<feature type="transmembrane region" description="Helical" evidence="8">
    <location>
        <begin position="75"/>
        <end position="95"/>
    </location>
</feature>
<evidence type="ECO:0000313" key="10">
    <source>
        <dbReference type="EMBL" id="HAV92733.1"/>
    </source>
</evidence>
<dbReference type="AlphaFoldDB" id="A0A350HB17"/>
<dbReference type="PANTHER" id="PTHR42682:SF3">
    <property type="entry name" value="FORMATE HYDROGENLYASE SUBUNIT 3-RELATED"/>
    <property type="match status" value="1"/>
</dbReference>
<feature type="transmembrane region" description="Helical" evidence="8">
    <location>
        <begin position="240"/>
        <end position="259"/>
    </location>
</feature>
<evidence type="ECO:0000256" key="7">
    <source>
        <dbReference type="RuleBase" id="RU000320"/>
    </source>
</evidence>
<evidence type="ECO:0000259" key="9">
    <source>
        <dbReference type="Pfam" id="PF00361"/>
    </source>
</evidence>
<comment type="caution">
    <text evidence="10">The sequence shown here is derived from an EMBL/GenBank/DDBJ whole genome shotgun (WGS) entry which is preliminary data.</text>
</comment>
<feature type="transmembrane region" description="Helical" evidence="8">
    <location>
        <begin position="380"/>
        <end position="400"/>
    </location>
</feature>
<feature type="transmembrane region" description="Helical" evidence="8">
    <location>
        <begin position="520"/>
        <end position="541"/>
    </location>
</feature>
<evidence type="ECO:0000256" key="3">
    <source>
        <dbReference type="ARBA" id="ARBA00022692"/>
    </source>
</evidence>
<feature type="transmembrane region" description="Helical" evidence="8">
    <location>
        <begin position="420"/>
        <end position="447"/>
    </location>
</feature>
<dbReference type="EMBL" id="DMZY01000182">
    <property type="protein sequence ID" value="HAV92733.1"/>
    <property type="molecule type" value="Genomic_DNA"/>
</dbReference>
<name>A0A350HB17_UNCW3</name>
<feature type="transmembrane region" description="Helical" evidence="8">
    <location>
        <begin position="107"/>
        <end position="125"/>
    </location>
</feature>
<dbReference type="GO" id="GO:0005886">
    <property type="term" value="C:plasma membrane"/>
    <property type="evidence" value="ECO:0007669"/>
    <property type="project" value="UniProtKB-SubCell"/>
</dbReference>
<dbReference type="Pfam" id="PF00361">
    <property type="entry name" value="Proton_antipo_M"/>
    <property type="match status" value="1"/>
</dbReference>
<feature type="transmembrane region" description="Helical" evidence="8">
    <location>
        <begin position="131"/>
        <end position="152"/>
    </location>
</feature>
<evidence type="ECO:0000256" key="6">
    <source>
        <dbReference type="ARBA" id="ARBA00023136"/>
    </source>
</evidence>
<evidence type="ECO:0000256" key="1">
    <source>
        <dbReference type="ARBA" id="ARBA00004651"/>
    </source>
</evidence>
<keyword evidence="2" id="KW-1003">Cell membrane</keyword>
<dbReference type="GO" id="GO:0016491">
    <property type="term" value="F:oxidoreductase activity"/>
    <property type="evidence" value="ECO:0007669"/>
    <property type="project" value="UniProtKB-KW"/>
</dbReference>
<proteinExistence type="predicted"/>
<keyword evidence="5" id="KW-0560">Oxidoreductase</keyword>
<feature type="transmembrane region" description="Helical" evidence="8">
    <location>
        <begin position="206"/>
        <end position="228"/>
    </location>
</feature>
<organism evidence="10 11">
    <name type="scientific">candidate division WOR-3 bacterium</name>
    <dbReference type="NCBI Taxonomy" id="2052148"/>
    <lineage>
        <taxon>Bacteria</taxon>
        <taxon>Bacteria division WOR-3</taxon>
    </lineage>
</organism>
<feature type="transmembrane region" description="Helical" evidence="8">
    <location>
        <begin position="298"/>
        <end position="320"/>
    </location>
</feature>
<feature type="transmembrane region" description="Helical" evidence="8">
    <location>
        <begin position="164"/>
        <end position="186"/>
    </location>
</feature>
<keyword evidence="4 8" id="KW-1133">Transmembrane helix</keyword>